<protein>
    <submittedName>
        <fullName evidence="2">Uncharacterized protein</fullName>
    </submittedName>
</protein>
<accession>A0A1B6J4L4</accession>
<dbReference type="InterPro" id="IPR039662">
    <property type="entry name" value="Cohesin_Scc3/SA"/>
</dbReference>
<evidence type="ECO:0000313" key="2">
    <source>
        <dbReference type="EMBL" id="JAS94093.1"/>
    </source>
</evidence>
<name>A0A1B6J4L4_9HEMI</name>
<feature type="non-terminal residue" evidence="2">
    <location>
        <position position="1"/>
    </location>
</feature>
<sequence length="341" mass="39869">QHLRTLYPPERLAYNWVQKYKVNKRIAIKSLLEVILRSTGIHDPPLTITPRNVKNLTIDMFDDWIKKSVFQPYVRNEDYQQKIYVFFGSIIRNMMSDFQLLQMLQGLLQVMHNSHDMSARFSAVIFETSILDAFSTRLVELKRKMGLVTGKSLKRMQQQHNTIDEYIRENSNIILHSFRDVRLLVRKCAFHIFKLLLHYFPSVFVHDFYLRATFWQLFDSTPTMRILAIQFCSSMLASSRFNTRLDLYSRKCIPELCKLTRDESLKVTVEAIKALKLITSCSPRMVSNINLESTFLLVFCNQPTVATEAAWLICESFMKTSEGDTVMFLSAVIKFLRSSEV</sequence>
<dbReference type="GO" id="GO:0003682">
    <property type="term" value="F:chromatin binding"/>
    <property type="evidence" value="ECO:0007669"/>
    <property type="project" value="TreeGrafter"/>
</dbReference>
<proteinExistence type="inferred from homology"/>
<feature type="non-terminal residue" evidence="2">
    <location>
        <position position="341"/>
    </location>
</feature>
<dbReference type="InterPro" id="IPR011989">
    <property type="entry name" value="ARM-like"/>
</dbReference>
<dbReference type="Gene3D" id="1.25.10.10">
    <property type="entry name" value="Leucine-rich Repeat Variant"/>
    <property type="match status" value="1"/>
</dbReference>
<dbReference type="PANTHER" id="PTHR11199:SF0">
    <property type="entry name" value="LD34181P-RELATED"/>
    <property type="match status" value="1"/>
</dbReference>
<reference evidence="2" key="1">
    <citation type="submission" date="2015-11" db="EMBL/GenBank/DDBJ databases">
        <title>De novo transcriptome assembly of four potential Pierce s Disease insect vectors from Arizona vineyards.</title>
        <authorList>
            <person name="Tassone E.E."/>
        </authorList>
    </citation>
    <scope>NUCLEOTIDE SEQUENCE</scope>
</reference>
<dbReference type="AlphaFoldDB" id="A0A1B6J4L4"/>
<dbReference type="EMBL" id="GECU01013613">
    <property type="protein sequence ID" value="JAS94093.1"/>
    <property type="molecule type" value="Transcribed_RNA"/>
</dbReference>
<dbReference type="PANTHER" id="PTHR11199">
    <property type="entry name" value="STROMAL ANTIGEN"/>
    <property type="match status" value="1"/>
</dbReference>
<dbReference type="InterPro" id="IPR016024">
    <property type="entry name" value="ARM-type_fold"/>
</dbReference>
<dbReference type="GO" id="GO:0000785">
    <property type="term" value="C:chromatin"/>
    <property type="evidence" value="ECO:0007669"/>
    <property type="project" value="TreeGrafter"/>
</dbReference>
<dbReference type="GO" id="GO:0007062">
    <property type="term" value="P:sister chromatid cohesion"/>
    <property type="evidence" value="ECO:0007669"/>
    <property type="project" value="TreeGrafter"/>
</dbReference>
<evidence type="ECO:0000256" key="1">
    <source>
        <dbReference type="ARBA" id="ARBA00005486"/>
    </source>
</evidence>
<organism evidence="2">
    <name type="scientific">Homalodisca liturata</name>
    <dbReference type="NCBI Taxonomy" id="320908"/>
    <lineage>
        <taxon>Eukaryota</taxon>
        <taxon>Metazoa</taxon>
        <taxon>Ecdysozoa</taxon>
        <taxon>Arthropoda</taxon>
        <taxon>Hexapoda</taxon>
        <taxon>Insecta</taxon>
        <taxon>Pterygota</taxon>
        <taxon>Neoptera</taxon>
        <taxon>Paraneoptera</taxon>
        <taxon>Hemiptera</taxon>
        <taxon>Auchenorrhyncha</taxon>
        <taxon>Membracoidea</taxon>
        <taxon>Cicadellidae</taxon>
        <taxon>Cicadellinae</taxon>
        <taxon>Proconiini</taxon>
        <taxon>Homalodisca</taxon>
    </lineage>
</organism>
<dbReference type="GO" id="GO:0005634">
    <property type="term" value="C:nucleus"/>
    <property type="evidence" value="ECO:0007669"/>
    <property type="project" value="TreeGrafter"/>
</dbReference>
<dbReference type="SUPFAM" id="SSF48371">
    <property type="entry name" value="ARM repeat"/>
    <property type="match status" value="1"/>
</dbReference>
<gene>
    <name evidence="2" type="ORF">g.43246</name>
</gene>
<dbReference type="GO" id="GO:0008278">
    <property type="term" value="C:cohesin complex"/>
    <property type="evidence" value="ECO:0007669"/>
    <property type="project" value="TreeGrafter"/>
</dbReference>
<comment type="similarity">
    <text evidence="1">Belongs to the SCC3 family.</text>
</comment>